<evidence type="ECO:0000256" key="1">
    <source>
        <dbReference type="SAM" id="Phobius"/>
    </source>
</evidence>
<protein>
    <submittedName>
        <fullName evidence="2">Uncharacterized protein</fullName>
    </submittedName>
</protein>
<dbReference type="EMBL" id="CP104013">
    <property type="protein sequence ID" value="UYP48580.1"/>
    <property type="molecule type" value="Genomic_DNA"/>
</dbReference>
<keyword evidence="1" id="KW-0472">Membrane</keyword>
<evidence type="ECO:0000313" key="2">
    <source>
        <dbReference type="EMBL" id="UYP48580.1"/>
    </source>
</evidence>
<keyword evidence="3" id="KW-1185">Reference proteome</keyword>
<keyword evidence="1" id="KW-0812">Transmembrane</keyword>
<dbReference type="Proteomes" id="UP001208689">
    <property type="component" value="Chromosome"/>
</dbReference>
<organism evidence="2 3">
    <name type="scientific">Candidatus Lokiarchaeum ossiferum</name>
    <dbReference type="NCBI Taxonomy" id="2951803"/>
    <lineage>
        <taxon>Archaea</taxon>
        <taxon>Promethearchaeati</taxon>
        <taxon>Promethearchaeota</taxon>
        <taxon>Promethearchaeia</taxon>
        <taxon>Promethearchaeales</taxon>
        <taxon>Promethearchaeaceae</taxon>
        <taxon>Candidatus Lokiarchaeum</taxon>
    </lineage>
</organism>
<sequence>MNKAREEVEYSTIILENTRTEKRSIHFNKHKLRHIGGIMLFLVTIIIPAVFDIQLLTHAADLEAFTRFDLVQSKYILLIFILFLGSVTLISLTENALSHKYRKIKSIS</sequence>
<evidence type="ECO:0000313" key="3">
    <source>
        <dbReference type="Proteomes" id="UP001208689"/>
    </source>
</evidence>
<feature type="transmembrane region" description="Helical" evidence="1">
    <location>
        <begin position="75"/>
        <end position="97"/>
    </location>
</feature>
<accession>A0ABY6HYG6</accession>
<keyword evidence="1" id="KW-1133">Transmembrane helix</keyword>
<name>A0ABY6HYG6_9ARCH</name>
<gene>
    <name evidence="2" type="ORF">NEF87_004865</name>
</gene>
<feature type="transmembrane region" description="Helical" evidence="1">
    <location>
        <begin position="32"/>
        <end position="55"/>
    </location>
</feature>
<proteinExistence type="predicted"/>
<reference evidence="2" key="1">
    <citation type="submission" date="2022-09" db="EMBL/GenBank/DDBJ databases">
        <title>Actin cytoskeleton and complex cell architecture in an #Asgard archaeon.</title>
        <authorList>
            <person name="Ponce Toledo R.I."/>
            <person name="Schleper C."/>
            <person name="Rodrigues Oliveira T."/>
            <person name="Wollweber F."/>
            <person name="Xu J."/>
            <person name="Rittmann S."/>
            <person name="Klingl A."/>
            <person name="Pilhofer M."/>
        </authorList>
    </citation>
    <scope>NUCLEOTIDE SEQUENCE</scope>
    <source>
        <strain evidence="2">B-35</strain>
    </source>
</reference>